<feature type="domain" description="Chromo" evidence="2">
    <location>
        <begin position="181"/>
        <end position="232"/>
    </location>
</feature>
<evidence type="ECO:0000256" key="1">
    <source>
        <dbReference type="ARBA" id="ARBA00004123"/>
    </source>
</evidence>
<keyword evidence="4" id="KW-1185">Reference proteome</keyword>
<dbReference type="Pfam" id="PF00385">
    <property type="entry name" value="Chromo"/>
    <property type="match status" value="1"/>
</dbReference>
<evidence type="ECO:0000259" key="2">
    <source>
        <dbReference type="PROSITE" id="PS50013"/>
    </source>
</evidence>
<sequence length="232" mass="26098">MEEYVQEAFQQGSICPSTSPLAAGFFFVEKKRGGGLQPSIDYRALNELIPMGTYFIVYWTSGVTRTTNLLSRKYWWEFLADDTQDYVMSCGVYAQTRTPHALPTGERHPMPIPKHPWSHLSVDFITNLPVSEVNTMIMVESNGEVERTNQEQYQDLGGSTCLGSAAVNPPAPLDIDGQPAYLVQEVLDSCRRRGHVQYLIDWEGYGLEEKSWVPPGNWTPHSSPISMPPIQI</sequence>
<feature type="non-terminal residue" evidence="3">
    <location>
        <position position="1"/>
    </location>
</feature>
<comment type="caution">
    <text evidence="3">The sequence shown here is derived from an EMBL/GenBank/DDBJ whole genome shotgun (WGS) entry which is preliminary data.</text>
</comment>
<dbReference type="SUPFAM" id="SSF56672">
    <property type="entry name" value="DNA/RNA polymerases"/>
    <property type="match status" value="1"/>
</dbReference>
<dbReference type="Gene3D" id="2.40.50.40">
    <property type="match status" value="1"/>
</dbReference>
<evidence type="ECO:0000313" key="3">
    <source>
        <dbReference type="EMBL" id="KAK1795201.1"/>
    </source>
</evidence>
<comment type="subcellular location">
    <subcellularLocation>
        <location evidence="1">Nucleus</location>
    </subcellularLocation>
</comment>
<accession>A0AAD8ZA36</accession>
<dbReference type="PROSITE" id="PS50013">
    <property type="entry name" value="CHROMO_2"/>
    <property type="match status" value="1"/>
</dbReference>
<dbReference type="InterPro" id="IPR043502">
    <property type="entry name" value="DNA/RNA_pol_sf"/>
</dbReference>
<dbReference type="AlphaFoldDB" id="A0AAD8ZA36"/>
<dbReference type="EMBL" id="JAROKS010000016">
    <property type="protein sequence ID" value="KAK1795201.1"/>
    <property type="molecule type" value="Genomic_DNA"/>
</dbReference>
<dbReference type="InterPro" id="IPR016197">
    <property type="entry name" value="Chromo-like_dom_sf"/>
</dbReference>
<evidence type="ECO:0000313" key="4">
    <source>
        <dbReference type="Proteomes" id="UP001239994"/>
    </source>
</evidence>
<dbReference type="Gene3D" id="3.10.10.10">
    <property type="entry name" value="HIV Type 1 Reverse Transcriptase, subunit A, domain 1"/>
    <property type="match status" value="1"/>
</dbReference>
<proteinExistence type="predicted"/>
<dbReference type="InterPro" id="IPR023780">
    <property type="entry name" value="Chromo_domain"/>
</dbReference>
<name>A0AAD8ZA36_9TELE</name>
<reference evidence="3" key="1">
    <citation type="submission" date="2023-03" db="EMBL/GenBank/DDBJ databases">
        <title>Electrophorus voltai genome.</title>
        <authorList>
            <person name="Bian C."/>
        </authorList>
    </citation>
    <scope>NUCLEOTIDE SEQUENCE</scope>
    <source>
        <strain evidence="3">CB-2022</strain>
        <tissue evidence="3">Muscle</tissue>
    </source>
</reference>
<dbReference type="InterPro" id="IPR000953">
    <property type="entry name" value="Chromo/chromo_shadow_dom"/>
</dbReference>
<gene>
    <name evidence="3" type="ORF">P4O66_010375</name>
</gene>
<dbReference type="Proteomes" id="UP001239994">
    <property type="component" value="Unassembled WGS sequence"/>
</dbReference>
<dbReference type="Pfam" id="PF17921">
    <property type="entry name" value="Integrase_H2C2"/>
    <property type="match status" value="1"/>
</dbReference>
<dbReference type="InterPro" id="IPR041588">
    <property type="entry name" value="Integrase_H2C2"/>
</dbReference>
<dbReference type="GO" id="GO:0005634">
    <property type="term" value="C:nucleus"/>
    <property type="evidence" value="ECO:0007669"/>
    <property type="project" value="UniProtKB-SubCell"/>
</dbReference>
<protein>
    <recommendedName>
        <fullName evidence="2">Chromo domain-containing protein</fullName>
    </recommendedName>
</protein>
<dbReference type="SUPFAM" id="SSF54160">
    <property type="entry name" value="Chromo domain-like"/>
    <property type="match status" value="1"/>
</dbReference>
<organism evidence="3 4">
    <name type="scientific">Electrophorus voltai</name>
    <dbReference type="NCBI Taxonomy" id="2609070"/>
    <lineage>
        <taxon>Eukaryota</taxon>
        <taxon>Metazoa</taxon>
        <taxon>Chordata</taxon>
        <taxon>Craniata</taxon>
        <taxon>Vertebrata</taxon>
        <taxon>Euteleostomi</taxon>
        <taxon>Actinopterygii</taxon>
        <taxon>Neopterygii</taxon>
        <taxon>Teleostei</taxon>
        <taxon>Ostariophysi</taxon>
        <taxon>Gymnotiformes</taxon>
        <taxon>Gymnotoidei</taxon>
        <taxon>Gymnotidae</taxon>
        <taxon>Electrophorus</taxon>
    </lineage>
</organism>